<protein>
    <submittedName>
        <fullName evidence="4">Sorting nexin-29</fullName>
    </submittedName>
</protein>
<evidence type="ECO:0000313" key="4">
    <source>
        <dbReference type="RefSeq" id="XP_005182637.2"/>
    </source>
</evidence>
<dbReference type="InterPro" id="IPR004012">
    <property type="entry name" value="Run_dom"/>
</dbReference>
<feature type="domain" description="RUN" evidence="2">
    <location>
        <begin position="69"/>
        <end position="233"/>
    </location>
</feature>
<dbReference type="InterPro" id="IPR047329">
    <property type="entry name" value="RUN_SNX29"/>
</dbReference>
<dbReference type="Gene3D" id="1.20.58.900">
    <property type="match status" value="1"/>
</dbReference>
<proteinExistence type="predicted"/>
<dbReference type="InterPro" id="IPR037213">
    <property type="entry name" value="Run_dom_sf"/>
</dbReference>
<dbReference type="SMART" id="SM00593">
    <property type="entry name" value="RUN"/>
    <property type="match status" value="1"/>
</dbReference>
<gene>
    <name evidence="4" type="primary">LOC101900082</name>
</gene>
<accession>A0A9J7I225</accession>
<evidence type="ECO:0000259" key="2">
    <source>
        <dbReference type="PROSITE" id="PS50826"/>
    </source>
</evidence>
<dbReference type="PANTHER" id="PTHR47194">
    <property type="entry name" value="SORTING NEXIN-29-RELATED"/>
    <property type="match status" value="1"/>
</dbReference>
<reference evidence="4" key="1">
    <citation type="submission" date="2025-08" db="UniProtKB">
        <authorList>
            <consortium name="RefSeq"/>
        </authorList>
    </citation>
    <scope>IDENTIFICATION</scope>
    <source>
        <strain evidence="4">Aabys</strain>
        <tissue evidence="4">Whole body</tissue>
    </source>
</reference>
<dbReference type="RefSeq" id="XP_005182637.2">
    <property type="nucleotide sequence ID" value="XM_005182580.4"/>
</dbReference>
<evidence type="ECO:0000313" key="3">
    <source>
        <dbReference type="Proteomes" id="UP001652621"/>
    </source>
</evidence>
<dbReference type="GeneID" id="101900082"/>
<dbReference type="VEuPathDB" id="VectorBase:MDOMA2_007547"/>
<feature type="region of interest" description="Disordered" evidence="1">
    <location>
        <begin position="367"/>
        <end position="397"/>
    </location>
</feature>
<evidence type="ECO:0000256" key="1">
    <source>
        <dbReference type="SAM" id="MobiDB-lite"/>
    </source>
</evidence>
<keyword evidence="3" id="KW-1185">Reference proteome</keyword>
<dbReference type="CDD" id="cd17689">
    <property type="entry name" value="RUN_SNX29"/>
    <property type="match status" value="1"/>
</dbReference>
<dbReference type="SUPFAM" id="SSF140741">
    <property type="entry name" value="RUN domain-like"/>
    <property type="match status" value="1"/>
</dbReference>
<dbReference type="Pfam" id="PF02759">
    <property type="entry name" value="RUN"/>
    <property type="match status" value="1"/>
</dbReference>
<dbReference type="eggNOG" id="KOG4381">
    <property type="taxonomic scope" value="Eukaryota"/>
</dbReference>
<dbReference type="OrthoDB" id="93876at2759"/>
<dbReference type="VEuPathDB" id="VectorBase:MDOA001812"/>
<dbReference type="PROSITE" id="PS50826">
    <property type="entry name" value="RUN"/>
    <property type="match status" value="1"/>
</dbReference>
<organism evidence="3 4">
    <name type="scientific">Musca domestica</name>
    <name type="common">House fly</name>
    <dbReference type="NCBI Taxonomy" id="7370"/>
    <lineage>
        <taxon>Eukaryota</taxon>
        <taxon>Metazoa</taxon>
        <taxon>Ecdysozoa</taxon>
        <taxon>Arthropoda</taxon>
        <taxon>Hexapoda</taxon>
        <taxon>Insecta</taxon>
        <taxon>Pterygota</taxon>
        <taxon>Neoptera</taxon>
        <taxon>Endopterygota</taxon>
        <taxon>Diptera</taxon>
        <taxon>Brachycera</taxon>
        <taxon>Muscomorpha</taxon>
        <taxon>Muscoidea</taxon>
        <taxon>Muscidae</taxon>
        <taxon>Musca</taxon>
    </lineage>
</organism>
<dbReference type="PANTHER" id="PTHR47194:SF3">
    <property type="entry name" value="SORTING NEXIN 29"/>
    <property type="match status" value="1"/>
</dbReference>
<sequence length="513" mass="57903">MSKKDVEKSNKNTLEECIASEEYAAISENILSSPTLPTFHKRKHDIFRRLQTAVSQCNIQFSGRKELATEQNKHVANLCDTLEIAFQYGLIQQQQQQLPNLVASAAANLFQNMHEIVTGTSKSILKATNTTTAFTDPCFWDFCKVFLTAHERQRFTELKQTWTKWGKGRAFIRASLNEHSLHRYILTWISDRQMLHAHYNKWALLTDETITSSLPDLIKSLDNVLFALVVDKTELNSAIKTYQPASDEFAREEPVIYAPTPVKIEPKVKGKSAIVERPIQTFGSTEDLLQQLQVDTDIIRSEYPENSCTVSEIIITEETESGIKESSDPIPFINANATGETKCEPSNDVEAELKLLKKTFLEFSSTLPSSDDDLNKETPNSGECIATSPELQTPLPNGDVNDICVEKELESLKKIFKEFTTTLPSEDNKIEAKSPTLLCYSDSNGSPNELESECNNPTHLMLQKQLREANKKCSMLDTKVAELTLENIQLMMRLKKYMDNSKIKNDSLANTNT</sequence>
<name>A0A9J7I225_MUSDO</name>
<dbReference type="Proteomes" id="UP001652621">
    <property type="component" value="Unplaced"/>
</dbReference>
<dbReference type="STRING" id="7370.A0A1I8M6T6"/>